<evidence type="ECO:0000313" key="3">
    <source>
        <dbReference type="EMBL" id="KEF51038.1"/>
    </source>
</evidence>
<dbReference type="Proteomes" id="UP000027920">
    <property type="component" value="Unassembled WGS sequence"/>
</dbReference>
<reference evidence="3 4" key="1">
    <citation type="submission" date="2013-03" db="EMBL/GenBank/DDBJ databases">
        <title>The Genome Sequence of Exophiala aquamarina CBS 119918.</title>
        <authorList>
            <consortium name="The Broad Institute Genomics Platform"/>
            <person name="Cuomo C."/>
            <person name="de Hoog S."/>
            <person name="Gorbushina A."/>
            <person name="Walker B."/>
            <person name="Young S.K."/>
            <person name="Zeng Q."/>
            <person name="Gargeya S."/>
            <person name="Fitzgerald M."/>
            <person name="Haas B."/>
            <person name="Abouelleil A."/>
            <person name="Allen A.W."/>
            <person name="Alvarado L."/>
            <person name="Arachchi H.M."/>
            <person name="Berlin A.M."/>
            <person name="Chapman S.B."/>
            <person name="Gainer-Dewar J."/>
            <person name="Goldberg J."/>
            <person name="Griggs A."/>
            <person name="Gujja S."/>
            <person name="Hansen M."/>
            <person name="Howarth C."/>
            <person name="Imamovic A."/>
            <person name="Ireland A."/>
            <person name="Larimer J."/>
            <person name="McCowan C."/>
            <person name="Murphy C."/>
            <person name="Pearson M."/>
            <person name="Poon T.W."/>
            <person name="Priest M."/>
            <person name="Roberts A."/>
            <person name="Saif S."/>
            <person name="Shea T."/>
            <person name="Sisk P."/>
            <person name="Sykes S."/>
            <person name="Wortman J."/>
            <person name="Nusbaum C."/>
            <person name="Birren B."/>
        </authorList>
    </citation>
    <scope>NUCLEOTIDE SEQUENCE [LARGE SCALE GENOMIC DNA]</scope>
    <source>
        <strain evidence="3 4">CBS 119918</strain>
    </source>
</reference>
<dbReference type="HOGENOM" id="CLU_015634_1_0_1"/>
<feature type="compositionally biased region" description="Low complexity" evidence="1">
    <location>
        <begin position="623"/>
        <end position="642"/>
    </location>
</feature>
<dbReference type="VEuPathDB" id="FungiDB:A1O9_12922"/>
<keyword evidence="4" id="KW-1185">Reference proteome</keyword>
<evidence type="ECO:0000313" key="4">
    <source>
        <dbReference type="Proteomes" id="UP000027920"/>
    </source>
</evidence>
<accession>A0A072NVG6</accession>
<dbReference type="InterPro" id="IPR036047">
    <property type="entry name" value="F-box-like_dom_sf"/>
</dbReference>
<name>A0A072NVG6_9EURO</name>
<dbReference type="RefSeq" id="XP_013253628.1">
    <property type="nucleotide sequence ID" value="XM_013398174.1"/>
</dbReference>
<organism evidence="3 4">
    <name type="scientific">Exophiala aquamarina CBS 119918</name>
    <dbReference type="NCBI Taxonomy" id="1182545"/>
    <lineage>
        <taxon>Eukaryota</taxon>
        <taxon>Fungi</taxon>
        <taxon>Dikarya</taxon>
        <taxon>Ascomycota</taxon>
        <taxon>Pezizomycotina</taxon>
        <taxon>Eurotiomycetes</taxon>
        <taxon>Chaetothyriomycetidae</taxon>
        <taxon>Chaetothyriales</taxon>
        <taxon>Herpotrichiellaceae</taxon>
        <taxon>Exophiala</taxon>
    </lineage>
</organism>
<dbReference type="PROSITE" id="PS50181">
    <property type="entry name" value="FBOX"/>
    <property type="match status" value="1"/>
</dbReference>
<feature type="domain" description="F-box" evidence="2">
    <location>
        <begin position="1"/>
        <end position="58"/>
    </location>
</feature>
<protein>
    <recommendedName>
        <fullName evidence="2">F-box domain-containing protein</fullName>
    </recommendedName>
</protein>
<dbReference type="Pfam" id="PF00646">
    <property type="entry name" value="F-box"/>
    <property type="match status" value="1"/>
</dbReference>
<evidence type="ECO:0000256" key="1">
    <source>
        <dbReference type="SAM" id="MobiDB-lite"/>
    </source>
</evidence>
<feature type="compositionally biased region" description="Basic and acidic residues" evidence="1">
    <location>
        <begin position="602"/>
        <end position="613"/>
    </location>
</feature>
<dbReference type="EMBL" id="AMGV01000032">
    <property type="protein sequence ID" value="KEF51038.1"/>
    <property type="molecule type" value="Genomic_DNA"/>
</dbReference>
<dbReference type="AlphaFoldDB" id="A0A072NVG6"/>
<dbReference type="OrthoDB" id="5359231at2759"/>
<dbReference type="SUPFAM" id="SSF81383">
    <property type="entry name" value="F-box domain"/>
    <property type="match status" value="1"/>
</dbReference>
<dbReference type="STRING" id="1182545.A0A072NVG6"/>
<sequence length="714" mass="79603">MLVDLPFDVLHHVARHLDIRSYHNLRETCSVLYGHLSNENTARKCLERSIPHSTWARLALSTLGRVGFRQLLGRCYGQRQSIQNASPYSATIIGHGTSFVYAAGVLCYSNNEGVRILDFNSGKATEKVLSGMLFCSELAFKGSGGDSLELEALRSVQVCSYSDKIVACLCNFGVLGHFLFAVNVDEDFEPSVRCPEGSRHDRILLCVRVRSTNKLFVRHDSTHLVYGTQSARGIDDHREWLLEVYQLSMGEAVSKEPLQLRNFDGSEIGSTACFTIFEGHFYAVTTQTSLEHEEVDWTSYYRFIGFPLNEPSPDLTIRVIWRRQHVEGPINDFWTVLEFQNDHRTGELLIIECRKEWINGDSRSSRTFYSRPFHRAENPESTDGLRHPPDDPLSKTLNQENNSRFEPSRHRAAKYVHTEAGASGSVKEYIRAKTKWNGYCFNSQSFVDIVTEEFKADDNPVATERIKLRVVSRSEISPFSPSHISLWPPDSAPQSLHDILCPGGRAGEVKAELGDEGLIYMAGPPIVEGHDERALVFVSFDPLFGFEGMTRLDGTPARQRKEKEDSSPCRAKKRKFFSSDGQGRGIIESTPDKGKRLASSDLPDRPKRIKTDDQGTSETLPIPTDSQSSAPTTSTTALTPTPSACPPPLPTDQAPNPCFSSTSGHDEATTQSSSSSPTSDARSRHPPDGYQSAGLLAWQEKAAYLTIAESIWTR</sequence>
<feature type="region of interest" description="Disordered" evidence="1">
    <location>
        <begin position="554"/>
        <end position="694"/>
    </location>
</feature>
<gene>
    <name evidence="3" type="ORF">A1O9_12922</name>
</gene>
<dbReference type="GeneID" id="25287816"/>
<dbReference type="InterPro" id="IPR001810">
    <property type="entry name" value="F-box_dom"/>
</dbReference>
<evidence type="ECO:0000259" key="2">
    <source>
        <dbReference type="PROSITE" id="PS50181"/>
    </source>
</evidence>
<feature type="compositionally biased region" description="Polar residues" evidence="1">
    <location>
        <begin position="395"/>
        <end position="405"/>
    </location>
</feature>
<feature type="compositionally biased region" description="Basic and acidic residues" evidence="1">
    <location>
        <begin position="374"/>
        <end position="393"/>
    </location>
</feature>
<feature type="compositionally biased region" description="Low complexity" evidence="1">
    <location>
        <begin position="669"/>
        <end position="679"/>
    </location>
</feature>
<feature type="region of interest" description="Disordered" evidence="1">
    <location>
        <begin position="369"/>
        <end position="409"/>
    </location>
</feature>
<comment type="caution">
    <text evidence="3">The sequence shown here is derived from an EMBL/GenBank/DDBJ whole genome shotgun (WGS) entry which is preliminary data.</text>
</comment>
<proteinExistence type="predicted"/>